<accession>A0ABS5QZR9</accession>
<evidence type="ECO:0000313" key="3">
    <source>
        <dbReference type="EMBL" id="MBS9337407.1"/>
    </source>
</evidence>
<evidence type="ECO:0000256" key="1">
    <source>
        <dbReference type="ARBA" id="ARBA00022801"/>
    </source>
</evidence>
<dbReference type="Pfam" id="PF00149">
    <property type="entry name" value="Metallophos"/>
    <property type="match status" value="1"/>
</dbReference>
<gene>
    <name evidence="3" type="ORF">G6R30_02875</name>
</gene>
<comment type="caution">
    <text evidence="3">The sequence shown here is derived from an EMBL/GenBank/DDBJ whole genome shotgun (WGS) entry which is preliminary data.</text>
</comment>
<evidence type="ECO:0000313" key="4">
    <source>
        <dbReference type="Proteomes" id="UP001519503"/>
    </source>
</evidence>
<keyword evidence="4" id="KW-1185">Reference proteome</keyword>
<reference evidence="3 4" key="1">
    <citation type="submission" date="2020-02" db="EMBL/GenBank/DDBJ databases">
        <title>Fructobacillus sp. isolated from paper mulberry of Taiwan.</title>
        <authorList>
            <person name="Lin S.-T."/>
        </authorList>
    </citation>
    <scope>NUCLEOTIDE SEQUENCE [LARGE SCALE GENOMIC DNA]</scope>
    <source>
        <strain evidence="3 4">S1-1</strain>
    </source>
</reference>
<proteinExistence type="predicted"/>
<dbReference type="InterPro" id="IPR029052">
    <property type="entry name" value="Metallo-depent_PP-like"/>
</dbReference>
<name>A0ABS5QZR9_9LACO</name>
<keyword evidence="1" id="KW-0378">Hydrolase</keyword>
<feature type="domain" description="Calcineurin-like phosphoesterase" evidence="2">
    <location>
        <begin position="3"/>
        <end position="199"/>
    </location>
</feature>
<dbReference type="RefSeq" id="WP_213821281.1">
    <property type="nucleotide sequence ID" value="NZ_JAAMFL010000005.1"/>
</dbReference>
<protein>
    <submittedName>
        <fullName evidence="3">DNA repair exonuclease</fullName>
    </submittedName>
</protein>
<dbReference type="PANTHER" id="PTHR30337:SF7">
    <property type="entry name" value="PHOSPHOESTERASE"/>
    <property type="match status" value="1"/>
</dbReference>
<dbReference type="SUPFAM" id="SSF56300">
    <property type="entry name" value="Metallo-dependent phosphatases"/>
    <property type="match status" value="1"/>
</dbReference>
<organism evidence="3 4">
    <name type="scientific">Fructobacillus parabroussonetiae</name>
    <dbReference type="NCBI Taxonomy" id="2713174"/>
    <lineage>
        <taxon>Bacteria</taxon>
        <taxon>Bacillati</taxon>
        <taxon>Bacillota</taxon>
        <taxon>Bacilli</taxon>
        <taxon>Lactobacillales</taxon>
        <taxon>Lactobacillaceae</taxon>
        <taxon>Fructobacillus</taxon>
    </lineage>
</organism>
<dbReference type="Gene3D" id="3.60.21.10">
    <property type="match status" value="1"/>
</dbReference>
<dbReference type="PANTHER" id="PTHR30337">
    <property type="entry name" value="COMPONENT OF ATP-DEPENDENT DSDNA EXONUCLEASE"/>
    <property type="match status" value="1"/>
</dbReference>
<dbReference type="EMBL" id="JAAMFL010000005">
    <property type="protein sequence ID" value="MBS9337407.1"/>
    <property type="molecule type" value="Genomic_DNA"/>
</dbReference>
<dbReference type="InterPro" id="IPR004843">
    <property type="entry name" value="Calcineurin-like_PHP"/>
</dbReference>
<keyword evidence="3" id="KW-0269">Exonuclease</keyword>
<evidence type="ECO:0000259" key="2">
    <source>
        <dbReference type="Pfam" id="PF00149"/>
    </source>
</evidence>
<keyword evidence="3" id="KW-0540">Nuclease</keyword>
<dbReference type="InterPro" id="IPR041796">
    <property type="entry name" value="Mre11_N"/>
</dbReference>
<dbReference type="Proteomes" id="UP001519503">
    <property type="component" value="Unassembled WGS sequence"/>
</dbReference>
<dbReference type="CDD" id="cd00840">
    <property type="entry name" value="MPP_Mre11_N"/>
    <property type="match status" value="1"/>
</dbReference>
<dbReference type="GO" id="GO:0004527">
    <property type="term" value="F:exonuclease activity"/>
    <property type="evidence" value="ECO:0007669"/>
    <property type="project" value="UniProtKB-KW"/>
</dbReference>
<dbReference type="InterPro" id="IPR050535">
    <property type="entry name" value="DNA_Repair-Maintenance_Comp"/>
</dbReference>
<sequence>MLSFIHAGDVHLGNPFTGIAKNLPDKFQTAIQNAGYESFQRLIQSAVSNQVDFVLFPGDLLNGAGQSAKVQATLLRGFLALEKAGIQVLLSYGNHDYQALSDWHQTWPKNIHVFGSEVSEIRLKSRDGQLVGFTGFSYANREENRDRLADFPSRDPELPYEIGLYHGMQGKSGDRYAAFSVEQMLQKGYDYWALGHIHQRLLLHERPTIAYSGNLQGLNRKEVGAKGALLVKESSGQLVSTFLDLSVVRFEQAVVESPAHLLELVRYLQEQTFPKLTFLSIQLSGTVGSDIQAAAVNGDLLERIQQSLGANSMVWPIHVDFDKGKTVTRPAFASLSFEGAIDETVTTENLLAQLSDEVPLAVREYFSQEEGQAAVRTALNQLFELEGGDNEN</sequence>